<evidence type="ECO:0000256" key="1">
    <source>
        <dbReference type="SAM" id="Coils"/>
    </source>
</evidence>
<dbReference type="InterPro" id="IPR001810">
    <property type="entry name" value="F-box_dom"/>
</dbReference>
<keyword evidence="3" id="KW-1185">Reference proteome</keyword>
<dbReference type="PANTHER" id="PTHR21503:SF8">
    <property type="entry name" value="F-BOX ASSOCIATED DOMAIN-CONTAINING PROTEIN-RELATED"/>
    <property type="match status" value="1"/>
</dbReference>
<dbReference type="PANTHER" id="PTHR21503">
    <property type="entry name" value="F-BOX-CONTAINING HYPOTHETICAL PROTEIN C.ELEGANS"/>
    <property type="match status" value="1"/>
</dbReference>
<protein>
    <submittedName>
        <fullName evidence="4">F-box domain-containing protein</fullName>
    </submittedName>
</protein>
<dbReference type="WBParaSite" id="Csp11.Scaffold630.g19122.t1">
    <property type="protein sequence ID" value="Csp11.Scaffold630.g19122.t1"/>
    <property type="gene ID" value="Csp11.Scaffold630.g19122"/>
</dbReference>
<reference evidence="4" key="1">
    <citation type="submission" date="2016-11" db="UniProtKB">
        <authorList>
            <consortium name="WormBaseParasite"/>
        </authorList>
    </citation>
    <scope>IDENTIFICATION</scope>
</reference>
<dbReference type="PROSITE" id="PS50181">
    <property type="entry name" value="FBOX"/>
    <property type="match status" value="1"/>
</dbReference>
<name>A0A1I7UT94_9PELO</name>
<organism evidence="3 4">
    <name type="scientific">Caenorhabditis tropicalis</name>
    <dbReference type="NCBI Taxonomy" id="1561998"/>
    <lineage>
        <taxon>Eukaryota</taxon>
        <taxon>Metazoa</taxon>
        <taxon>Ecdysozoa</taxon>
        <taxon>Nematoda</taxon>
        <taxon>Chromadorea</taxon>
        <taxon>Rhabditida</taxon>
        <taxon>Rhabditina</taxon>
        <taxon>Rhabditomorpha</taxon>
        <taxon>Rhabditoidea</taxon>
        <taxon>Rhabditidae</taxon>
        <taxon>Peloderinae</taxon>
        <taxon>Caenorhabditis</taxon>
    </lineage>
</organism>
<feature type="domain" description="F-box" evidence="2">
    <location>
        <begin position="2"/>
        <end position="50"/>
    </location>
</feature>
<dbReference type="AlphaFoldDB" id="A0A1I7UT94"/>
<dbReference type="eggNOG" id="ENOG502TKI5">
    <property type="taxonomic scope" value="Eukaryota"/>
</dbReference>
<evidence type="ECO:0000313" key="4">
    <source>
        <dbReference type="WBParaSite" id="Csp11.Scaffold630.g19122.t1"/>
    </source>
</evidence>
<proteinExistence type="predicted"/>
<dbReference type="Proteomes" id="UP000095282">
    <property type="component" value="Unplaced"/>
</dbReference>
<feature type="coiled-coil region" evidence="1">
    <location>
        <begin position="255"/>
        <end position="282"/>
    </location>
</feature>
<sequence>MSFPLLRLPDVALEKVVRNYDHNEIIHLALTSLRAKCKISRHTKKHFIRIFFCDTSRTSYLQILSNGLRIPRILVDWGRGPSWRFQAFVPIESSFDTVSHWKRDIQDFREILDFLNEIFRIEDFKFFIDSKDPRFALLFMEHVASKNLNIRRVDWPSFAGNEEMAERLLMASKGAIEVEIKGLHFRSIRFDHFHLYRMDQLRIEHASWITADQVANLRNCEQVRLGNVRLITPEINKILLEYSRNPGQLRELRMQNHCRIKMREAMKNLKNLEIEEKNGARDVIYWFTTDNGVRFSVTKAWRTEIVVIKRDLSME</sequence>
<evidence type="ECO:0000259" key="2">
    <source>
        <dbReference type="PROSITE" id="PS50181"/>
    </source>
</evidence>
<accession>A0A1I7UT94</accession>
<keyword evidence="1" id="KW-0175">Coiled coil</keyword>
<evidence type="ECO:0000313" key="3">
    <source>
        <dbReference type="Proteomes" id="UP000095282"/>
    </source>
</evidence>